<comment type="function">
    <text evidence="16">Receptor that mediates peroxisomal import of proteins containing a C-terminal PTS1-type tripeptide peroxisomal targeting signal (SKL-type). Binds to cargo proteins containing a PTS1 peroxisomal targeting signal in the cytosol, and translocates them into the peroxisome matrix by passing through the PEX13-PEX14 docking complex along with cargo proteins. PEX5 receptor is then retrotranslocated into the cytosol, leading to release of bound cargo in the peroxisome matrix, and reset for a subsequent peroxisome import cycle.</text>
</comment>
<dbReference type="EMBL" id="JAODUO010001214">
    <property type="protein sequence ID" value="KAK2168849.1"/>
    <property type="molecule type" value="Genomic_DNA"/>
</dbReference>
<dbReference type="Pfam" id="PF00515">
    <property type="entry name" value="TPR_1"/>
    <property type="match status" value="1"/>
</dbReference>
<dbReference type="GO" id="GO:0005782">
    <property type="term" value="C:peroxisomal matrix"/>
    <property type="evidence" value="ECO:0007669"/>
    <property type="project" value="UniProtKB-SubCell"/>
</dbReference>
<evidence type="ECO:0000256" key="6">
    <source>
        <dbReference type="ARBA" id="ARBA00022490"/>
    </source>
</evidence>
<keyword evidence="11" id="KW-0653">Protein transport</keyword>
<comment type="function">
    <text evidence="15">In addition to promoting peroxisomal translocation of proteins containing a PTS1 peroxisomal targeting signal, mediates peroxisomal import of proteins containing a C-terminal PTS2-type peroxisomal targeting signal via its interaction with PEX7. Interaction with PEX7 only takes place when PEX7 is associated with cargo proteins containing a PTS2 peroxisomal targeting signal. PEX7 along with PTS2-containing cargo proteins are then translocated through the PEX13-PEX14 docking complex together with PEX5.</text>
</comment>
<evidence type="ECO:0000256" key="11">
    <source>
        <dbReference type="ARBA" id="ARBA00022927"/>
    </source>
</evidence>
<comment type="subcellular location">
    <subcellularLocation>
        <location evidence="2">Cytoplasm</location>
        <location evidence="2">Cytosol</location>
    </subcellularLocation>
    <subcellularLocation>
        <location evidence="1">Peroxisome matrix</location>
    </subcellularLocation>
</comment>
<dbReference type="Gene3D" id="1.25.40.10">
    <property type="entry name" value="Tetratricopeptide repeat domain"/>
    <property type="match status" value="1"/>
</dbReference>
<dbReference type="AlphaFoldDB" id="A0AAD9NIX5"/>
<evidence type="ECO:0000256" key="3">
    <source>
        <dbReference type="ARBA" id="ARBA00005348"/>
    </source>
</evidence>
<dbReference type="FunFam" id="1.25.40.10:FF:000034">
    <property type="entry name" value="Peroxisomal biogenesis factor 5 isoform 1"/>
    <property type="match status" value="1"/>
</dbReference>
<keyword evidence="12" id="KW-0576">Peroxisome</keyword>
<dbReference type="GO" id="GO:0016560">
    <property type="term" value="P:protein import into peroxisome matrix, docking"/>
    <property type="evidence" value="ECO:0007669"/>
    <property type="project" value="TreeGrafter"/>
</dbReference>
<evidence type="ECO:0000256" key="16">
    <source>
        <dbReference type="ARBA" id="ARBA00046106"/>
    </source>
</evidence>
<evidence type="ECO:0000256" key="5">
    <source>
        <dbReference type="ARBA" id="ARBA00022448"/>
    </source>
</evidence>
<evidence type="ECO:0000256" key="4">
    <source>
        <dbReference type="ARBA" id="ARBA00018416"/>
    </source>
</evidence>
<evidence type="ECO:0000256" key="8">
    <source>
        <dbReference type="ARBA" id="ARBA00022737"/>
    </source>
</evidence>
<dbReference type="PROSITE" id="PS50005">
    <property type="entry name" value="TPR"/>
    <property type="match status" value="3"/>
</dbReference>
<feature type="repeat" description="TPR" evidence="17">
    <location>
        <begin position="484"/>
        <end position="517"/>
    </location>
</feature>
<keyword evidence="5" id="KW-0813">Transport</keyword>
<dbReference type="PROSITE" id="PS50293">
    <property type="entry name" value="TPR_REGION"/>
    <property type="match status" value="1"/>
</dbReference>
<keyword evidence="10" id="KW-0832">Ubl conjugation</keyword>
<dbReference type="InterPro" id="IPR019734">
    <property type="entry name" value="TPR_rpt"/>
</dbReference>
<feature type="repeat" description="TPR" evidence="17">
    <location>
        <begin position="372"/>
        <end position="405"/>
    </location>
</feature>
<dbReference type="Pfam" id="PF13432">
    <property type="entry name" value="TPR_16"/>
    <property type="match status" value="2"/>
</dbReference>
<dbReference type="Proteomes" id="UP001209878">
    <property type="component" value="Unassembled WGS sequence"/>
</dbReference>
<dbReference type="GO" id="GO:0005778">
    <property type="term" value="C:peroxisomal membrane"/>
    <property type="evidence" value="ECO:0007669"/>
    <property type="project" value="TreeGrafter"/>
</dbReference>
<dbReference type="SUPFAM" id="SSF48452">
    <property type="entry name" value="TPR-like"/>
    <property type="match status" value="1"/>
</dbReference>
<evidence type="ECO:0000256" key="7">
    <source>
        <dbReference type="ARBA" id="ARBA00022499"/>
    </source>
</evidence>
<sequence>MAMRNLVDPECGGANPLMKLTSHFMQDKPHLQDGLRRERLAVQMARPFIETTEEELVNEFLSEQKQNLAPATFNMNSLLKEMQEIEDVRMREAPQRAPAVADLATSGSTWAAEYLEAESGDRRKDTGDWAEELTTSTGYPLSGMVSAMPPASLLLHDTKWAQEYLVDSDAKPWPDEFEKSLAENSAWVQGKKQHELATTAGTLLDSVDDPKFANSEFMRFLRQISEGEVLIEDNEVRPQTAAADARADAWVNEFTGPSLQERESLVDKWAEEFASRDDKDQVLEADIDYWDKLQRQWDDIAQDESESSHPWLSDFDSFQTDSYLKEYKFDKDNPLKDHPGAFEEGLKRLAEGDIPNAVLLFEAAVQADPKHTQAWLYLGTTQADNEQEPAAIAALRKCLDLEPSNLTALMSLAVSYTNESMPSQACLTLRSWLHHNPKYTHLLQAEVGAEETSQPHMSMSSPMYESVKELYISAVQQRREEIDADVQIGLGVLFNLSGEYDKAVDCFNAALQIKPNDSLLWNKLGATLANGGRSEEAVSAYHNALRLSPGYIRTRYNLGIACINLGAYKEAVEHFLTTLSQQEKSCGPQGERTPMSDNIWSTMRMSLSLLGRPELHKLCDARDVRALNEEFGVGS</sequence>
<keyword evidence="19" id="KW-1185">Reference proteome</keyword>
<comment type="caution">
    <text evidence="18">The sequence shown here is derived from an EMBL/GenBank/DDBJ whole genome shotgun (WGS) entry which is preliminary data.</text>
</comment>
<evidence type="ECO:0000256" key="1">
    <source>
        <dbReference type="ARBA" id="ARBA00004253"/>
    </source>
</evidence>
<dbReference type="PANTHER" id="PTHR10130">
    <property type="entry name" value="PEROXISOMAL TARGETING SIGNAL 1 RECEPTOR PEX5"/>
    <property type="match status" value="1"/>
</dbReference>
<name>A0AAD9NIX5_RIDPI</name>
<evidence type="ECO:0000256" key="2">
    <source>
        <dbReference type="ARBA" id="ARBA00004514"/>
    </source>
</evidence>
<keyword evidence="7" id="KW-1017">Isopeptide bond</keyword>
<reference evidence="18" key="1">
    <citation type="journal article" date="2023" name="Mol. Biol. Evol.">
        <title>Third-Generation Sequencing Reveals the Adaptive Role of the Epigenome in Three Deep-Sea Polychaetes.</title>
        <authorList>
            <person name="Perez M."/>
            <person name="Aroh O."/>
            <person name="Sun Y."/>
            <person name="Lan Y."/>
            <person name="Juniper S.K."/>
            <person name="Young C.R."/>
            <person name="Angers B."/>
            <person name="Qian P.Y."/>
        </authorList>
    </citation>
    <scope>NUCLEOTIDE SEQUENCE</scope>
    <source>
        <strain evidence="18">R07B-5</strain>
    </source>
</reference>
<dbReference type="GO" id="GO:0005829">
    <property type="term" value="C:cytosol"/>
    <property type="evidence" value="ECO:0007669"/>
    <property type="project" value="UniProtKB-SubCell"/>
</dbReference>
<comment type="similarity">
    <text evidence="3">Belongs to the peroxisomal targeting signal receptor family.</text>
</comment>
<feature type="repeat" description="TPR" evidence="17">
    <location>
        <begin position="518"/>
        <end position="551"/>
    </location>
</feature>
<dbReference type="InterPro" id="IPR024111">
    <property type="entry name" value="PEX5/PEX5L"/>
</dbReference>
<proteinExistence type="inferred from homology"/>
<evidence type="ECO:0000256" key="14">
    <source>
        <dbReference type="ARBA" id="ARBA00032505"/>
    </source>
</evidence>
<evidence type="ECO:0000313" key="18">
    <source>
        <dbReference type="EMBL" id="KAK2168849.1"/>
    </source>
</evidence>
<dbReference type="SMART" id="SM00028">
    <property type="entry name" value="TPR"/>
    <property type="match status" value="5"/>
</dbReference>
<keyword evidence="9 17" id="KW-0802">TPR repeat</keyword>
<evidence type="ECO:0000256" key="12">
    <source>
        <dbReference type="ARBA" id="ARBA00023140"/>
    </source>
</evidence>
<evidence type="ECO:0000256" key="17">
    <source>
        <dbReference type="PROSITE-ProRule" id="PRU00339"/>
    </source>
</evidence>
<keyword evidence="6" id="KW-0963">Cytoplasm</keyword>
<accession>A0AAD9NIX5</accession>
<dbReference type="GO" id="GO:0005052">
    <property type="term" value="F:peroxisome matrix targeting signal-1 binding"/>
    <property type="evidence" value="ECO:0007669"/>
    <property type="project" value="TreeGrafter"/>
</dbReference>
<dbReference type="InterPro" id="IPR011990">
    <property type="entry name" value="TPR-like_helical_dom_sf"/>
</dbReference>
<evidence type="ECO:0000256" key="15">
    <source>
        <dbReference type="ARBA" id="ARBA00046072"/>
    </source>
</evidence>
<dbReference type="PANTHER" id="PTHR10130:SF0">
    <property type="entry name" value="GH08708P"/>
    <property type="match status" value="1"/>
</dbReference>
<gene>
    <name evidence="18" type="ORF">NP493_1216g00031</name>
</gene>
<organism evidence="18 19">
    <name type="scientific">Ridgeia piscesae</name>
    <name type="common">Tubeworm</name>
    <dbReference type="NCBI Taxonomy" id="27915"/>
    <lineage>
        <taxon>Eukaryota</taxon>
        <taxon>Metazoa</taxon>
        <taxon>Spiralia</taxon>
        <taxon>Lophotrochozoa</taxon>
        <taxon>Annelida</taxon>
        <taxon>Polychaeta</taxon>
        <taxon>Sedentaria</taxon>
        <taxon>Canalipalpata</taxon>
        <taxon>Sabellida</taxon>
        <taxon>Siboglinidae</taxon>
        <taxon>Ridgeia</taxon>
    </lineage>
</organism>
<keyword evidence="8" id="KW-0677">Repeat</keyword>
<evidence type="ECO:0000313" key="19">
    <source>
        <dbReference type="Proteomes" id="UP001209878"/>
    </source>
</evidence>
<evidence type="ECO:0000256" key="13">
    <source>
        <dbReference type="ARBA" id="ARBA00030232"/>
    </source>
</evidence>
<evidence type="ECO:0000256" key="10">
    <source>
        <dbReference type="ARBA" id="ARBA00022843"/>
    </source>
</evidence>
<evidence type="ECO:0000256" key="9">
    <source>
        <dbReference type="ARBA" id="ARBA00022803"/>
    </source>
</evidence>
<protein>
    <recommendedName>
        <fullName evidence="4">Peroxisomal targeting signal 1 receptor</fullName>
    </recommendedName>
    <alternativeName>
        <fullName evidence="13">PTS1-BP</fullName>
    </alternativeName>
    <alternativeName>
        <fullName evidence="14">Peroxin-5</fullName>
    </alternativeName>
</protein>